<name>A0ABV4BE48_9GAMM</name>
<organism evidence="3 4">
    <name type="scientific">Thioalkalicoccus limnaeus</name>
    <dbReference type="NCBI Taxonomy" id="120681"/>
    <lineage>
        <taxon>Bacteria</taxon>
        <taxon>Pseudomonadati</taxon>
        <taxon>Pseudomonadota</taxon>
        <taxon>Gammaproteobacteria</taxon>
        <taxon>Chromatiales</taxon>
        <taxon>Chromatiaceae</taxon>
        <taxon>Thioalkalicoccus</taxon>
    </lineage>
</organism>
<reference evidence="3 4" key="1">
    <citation type="submission" date="2024-05" db="EMBL/GenBank/DDBJ databases">
        <title>Genome Sequence and Characterization of the New Strain Purple Sulfur Bacterium of Genus Thioalkalicoccus.</title>
        <authorList>
            <person name="Bryantseva I.A."/>
            <person name="Kyndt J.A."/>
            <person name="Imhoff J.F."/>
        </authorList>
    </citation>
    <scope>NUCLEOTIDE SEQUENCE [LARGE SCALE GENOMIC DNA]</scope>
    <source>
        <strain evidence="3 4">Um2</strain>
    </source>
</reference>
<keyword evidence="4" id="KW-1185">Reference proteome</keyword>
<feature type="compositionally biased region" description="Basic and acidic residues" evidence="1">
    <location>
        <begin position="57"/>
        <end position="71"/>
    </location>
</feature>
<gene>
    <name evidence="3" type="ORF">ABC977_08620</name>
</gene>
<accession>A0ABV4BE48</accession>
<feature type="region of interest" description="Disordered" evidence="1">
    <location>
        <begin position="40"/>
        <end position="104"/>
    </location>
</feature>
<sequence length="104" mass="11505">MKTTAKFLPLTLAAALATLAGPLAAGTNVNTTIQEGRINTNDTYQRGALNDNATYQEGRDNANRTRQRGEENWNQTGQFGQMNYNLTDQRSLSDRGGQRGRDRD</sequence>
<dbReference type="Proteomes" id="UP001564408">
    <property type="component" value="Unassembled WGS sequence"/>
</dbReference>
<feature type="compositionally biased region" description="Polar residues" evidence="1">
    <location>
        <begin position="72"/>
        <end position="88"/>
    </location>
</feature>
<proteinExistence type="predicted"/>
<evidence type="ECO:0000256" key="1">
    <source>
        <dbReference type="SAM" id="MobiDB-lite"/>
    </source>
</evidence>
<evidence type="ECO:0000313" key="3">
    <source>
        <dbReference type="EMBL" id="MEY6432465.1"/>
    </source>
</evidence>
<protein>
    <submittedName>
        <fullName evidence="3">Uncharacterized protein</fullName>
    </submittedName>
</protein>
<feature type="compositionally biased region" description="Basic and acidic residues" evidence="1">
    <location>
        <begin position="91"/>
        <end position="104"/>
    </location>
</feature>
<dbReference type="EMBL" id="JBDKXB010000008">
    <property type="protein sequence ID" value="MEY6432465.1"/>
    <property type="molecule type" value="Genomic_DNA"/>
</dbReference>
<evidence type="ECO:0000313" key="4">
    <source>
        <dbReference type="Proteomes" id="UP001564408"/>
    </source>
</evidence>
<feature type="signal peptide" evidence="2">
    <location>
        <begin position="1"/>
        <end position="25"/>
    </location>
</feature>
<keyword evidence="2" id="KW-0732">Signal</keyword>
<dbReference type="RefSeq" id="WP_369666851.1">
    <property type="nucleotide sequence ID" value="NZ_JBDKXB010000008.1"/>
</dbReference>
<evidence type="ECO:0000256" key="2">
    <source>
        <dbReference type="SAM" id="SignalP"/>
    </source>
</evidence>
<feature type="chain" id="PRO_5045532881" evidence="2">
    <location>
        <begin position="26"/>
        <end position="104"/>
    </location>
</feature>
<comment type="caution">
    <text evidence="3">The sequence shown here is derived from an EMBL/GenBank/DDBJ whole genome shotgun (WGS) entry which is preliminary data.</text>
</comment>